<dbReference type="InterPro" id="IPR043918">
    <property type="entry name" value="DUF5760"/>
</dbReference>
<dbReference type="AlphaFoldDB" id="A0A6C0KZH1"/>
<proteinExistence type="predicted"/>
<sequence>MNNIMNPFEKIPSNEIQFFKEKVQLWLKVDNQISELQTKLKELKKVRDKELEPQITHFMTNNNVTDLNMDHGRLRCQERKTKKGLNKHNIRENLSKYLTEQDKLDEAVNTILQEREVVVKYKLKKLK</sequence>
<dbReference type="EMBL" id="MN741028">
    <property type="protein sequence ID" value="QHU23385.1"/>
    <property type="molecule type" value="Genomic_DNA"/>
</dbReference>
<accession>A0A6C0KZH1</accession>
<organism evidence="1">
    <name type="scientific">viral metagenome</name>
    <dbReference type="NCBI Taxonomy" id="1070528"/>
    <lineage>
        <taxon>unclassified sequences</taxon>
        <taxon>metagenomes</taxon>
        <taxon>organismal metagenomes</taxon>
    </lineage>
</organism>
<dbReference type="Pfam" id="PF19064">
    <property type="entry name" value="DUF5760"/>
    <property type="match status" value="1"/>
</dbReference>
<evidence type="ECO:0000313" key="1">
    <source>
        <dbReference type="EMBL" id="QHU23385.1"/>
    </source>
</evidence>
<protein>
    <submittedName>
        <fullName evidence="1">Uncharacterized protein</fullName>
    </submittedName>
</protein>
<name>A0A6C0KZH1_9ZZZZ</name>
<reference evidence="1" key="1">
    <citation type="journal article" date="2020" name="Nature">
        <title>Giant virus diversity and host interactions through global metagenomics.</title>
        <authorList>
            <person name="Schulz F."/>
            <person name="Roux S."/>
            <person name="Paez-Espino D."/>
            <person name="Jungbluth S."/>
            <person name="Walsh D.A."/>
            <person name="Denef V.J."/>
            <person name="McMahon K.D."/>
            <person name="Konstantinidis K.T."/>
            <person name="Eloe-Fadrosh E.A."/>
            <person name="Kyrpides N.C."/>
            <person name="Woyke T."/>
        </authorList>
    </citation>
    <scope>NUCLEOTIDE SEQUENCE</scope>
    <source>
        <strain evidence="1">GVMAG-S-ERX555907-94</strain>
    </source>
</reference>